<comment type="caution">
    <text evidence="2">The sequence shown here is derived from an EMBL/GenBank/DDBJ whole genome shotgun (WGS) entry which is preliminary data.</text>
</comment>
<accession>A0ABC8U3A1</accession>
<evidence type="ECO:0000313" key="2">
    <source>
        <dbReference type="EMBL" id="CAK9176122.1"/>
    </source>
</evidence>
<keyword evidence="1" id="KW-1133">Transmembrane helix</keyword>
<name>A0ABC8U3A1_9AQUA</name>
<dbReference type="EMBL" id="CAUOFW020006757">
    <property type="protein sequence ID" value="CAK9176122.1"/>
    <property type="molecule type" value="Genomic_DNA"/>
</dbReference>
<proteinExistence type="predicted"/>
<dbReference type="AlphaFoldDB" id="A0ABC8U3A1"/>
<sequence length="72" mass="8170">MCRSWRSFLVGCGHSAKSAKALFIKMCFALVGIVQYSIDGRRHRKTWLKPSSNWIGGTSNLLVRRLLLSPDF</sequence>
<keyword evidence="1" id="KW-0472">Membrane</keyword>
<keyword evidence="3" id="KW-1185">Reference proteome</keyword>
<reference evidence="2 3" key="1">
    <citation type="submission" date="2024-02" db="EMBL/GenBank/DDBJ databases">
        <authorList>
            <person name="Vignale AGUSTIN F."/>
            <person name="Sosa J E."/>
            <person name="Modenutti C."/>
        </authorList>
    </citation>
    <scope>NUCLEOTIDE SEQUENCE [LARGE SCALE GENOMIC DNA]</scope>
</reference>
<gene>
    <name evidence="2" type="ORF">ILEXP_LOCUS45958</name>
</gene>
<keyword evidence="1" id="KW-0812">Transmembrane</keyword>
<evidence type="ECO:0000313" key="3">
    <source>
        <dbReference type="Proteomes" id="UP001642360"/>
    </source>
</evidence>
<feature type="transmembrane region" description="Helical" evidence="1">
    <location>
        <begin position="21"/>
        <end position="38"/>
    </location>
</feature>
<organism evidence="2 3">
    <name type="scientific">Ilex paraguariensis</name>
    <name type="common">yerba mate</name>
    <dbReference type="NCBI Taxonomy" id="185542"/>
    <lineage>
        <taxon>Eukaryota</taxon>
        <taxon>Viridiplantae</taxon>
        <taxon>Streptophyta</taxon>
        <taxon>Embryophyta</taxon>
        <taxon>Tracheophyta</taxon>
        <taxon>Spermatophyta</taxon>
        <taxon>Magnoliopsida</taxon>
        <taxon>eudicotyledons</taxon>
        <taxon>Gunneridae</taxon>
        <taxon>Pentapetalae</taxon>
        <taxon>asterids</taxon>
        <taxon>campanulids</taxon>
        <taxon>Aquifoliales</taxon>
        <taxon>Aquifoliaceae</taxon>
        <taxon>Ilex</taxon>
    </lineage>
</organism>
<protein>
    <submittedName>
        <fullName evidence="2">Uncharacterized protein</fullName>
    </submittedName>
</protein>
<evidence type="ECO:0000256" key="1">
    <source>
        <dbReference type="SAM" id="Phobius"/>
    </source>
</evidence>
<dbReference type="Proteomes" id="UP001642360">
    <property type="component" value="Unassembled WGS sequence"/>
</dbReference>